<evidence type="ECO:0000256" key="20">
    <source>
        <dbReference type="PIRSR" id="PIRSR038147-2"/>
    </source>
</evidence>
<dbReference type="InterPro" id="IPR000719">
    <property type="entry name" value="Prot_kinase_dom"/>
</dbReference>
<dbReference type="AlphaFoldDB" id="A0A137PIN0"/>
<dbReference type="Gene3D" id="1.10.510.10">
    <property type="entry name" value="Transferase(Phosphotransferase) domain 1"/>
    <property type="match status" value="1"/>
</dbReference>
<evidence type="ECO:0000256" key="7">
    <source>
        <dbReference type="ARBA" id="ARBA00022517"/>
    </source>
</evidence>
<dbReference type="Pfam" id="PF01163">
    <property type="entry name" value="RIO1"/>
    <property type="match status" value="1"/>
</dbReference>
<dbReference type="EMBL" id="KQ964420">
    <property type="protein sequence ID" value="KXN74830.1"/>
    <property type="molecule type" value="Genomic_DNA"/>
</dbReference>
<comment type="cofactor">
    <cofactor evidence="1 21">
        <name>Mg(2+)</name>
        <dbReference type="ChEBI" id="CHEBI:18420"/>
    </cofactor>
</comment>
<feature type="compositionally biased region" description="Acidic residues" evidence="23">
    <location>
        <begin position="530"/>
        <end position="559"/>
    </location>
</feature>
<evidence type="ECO:0000256" key="15">
    <source>
        <dbReference type="ARBA" id="ARBA00022842"/>
    </source>
</evidence>
<dbReference type="InterPro" id="IPR000687">
    <property type="entry name" value="RIO_kinase"/>
</dbReference>
<evidence type="ECO:0000256" key="19">
    <source>
        <dbReference type="PIRSR" id="PIRSR038147-1"/>
    </source>
</evidence>
<sequence>MSEIINSQKDISESNTLENSISEDLTKININSTSSQNETEEYEGEDFEDYYDDEEEDIEALYREMEDELNTFDRWEEASGDFTKQYNKLKNQLQAVVEHNIPSNPKAKSKETPAAVKSNSNAAAPSAAPQTAKTHPKAFDKALSALSKFATRIQVSDFQPGQAPSLNISRKGQGDRERFVDKEDRATVEQVLDPRTRIILFKLLNRGVFYQINGCISTGKEANVYHATTLDNNQLAIKIYKTSILTFKDRDRYVSGEYRFRHGYSKSNPRKMVKLWAEKELRNLKRLAQAGIPCPNPLLVRMHVLVMDFLGSENGWAYPRLKDAKISQSRYPELYIQLIHYMHKMYHECHLVHADLSEYNILYHNKQLYLIDVSQSVEHDHPHAVDFLRMDCTNVTDYFKKKKVNTIAIKDLFELVTNSRYNTFELVSERVEELLVQLEQLSEAGRKERDLEDEVFKKTFIPRNLEEVYDVERDAKIVSKEGAQTLVYKNLLKEDNSPESFDDLPSKTKSVEFKLPTAEANENVEKAIVEDEELSGEDESEDDDDDDDSEADSDSDDYEDRPQAQPRGKRFEDSDSKKERKKKAKEEAREKRKEKIPKSVKKRQVKVGKRGKK</sequence>
<evidence type="ECO:0000256" key="11">
    <source>
        <dbReference type="ARBA" id="ARBA00022741"/>
    </source>
</evidence>
<comment type="subcellular location">
    <subcellularLocation>
        <location evidence="2">Cytoplasm</location>
    </subcellularLocation>
</comment>
<feature type="region of interest" description="Disordered" evidence="23">
    <location>
        <begin position="1"/>
        <end position="51"/>
    </location>
</feature>
<dbReference type="PROSITE" id="PS01245">
    <property type="entry name" value="RIO1"/>
    <property type="match status" value="1"/>
</dbReference>
<keyword evidence="26" id="KW-1185">Reference proteome</keyword>
<feature type="active site" description="Proton acceptor" evidence="19">
    <location>
        <position position="355"/>
    </location>
</feature>
<evidence type="ECO:0000313" key="25">
    <source>
        <dbReference type="EMBL" id="KXN74830.1"/>
    </source>
</evidence>
<dbReference type="GO" id="GO:0042254">
    <property type="term" value="P:ribosome biogenesis"/>
    <property type="evidence" value="ECO:0007669"/>
    <property type="project" value="UniProtKB-KW"/>
</dbReference>
<keyword evidence="22" id="KW-0175">Coiled coil</keyword>
<dbReference type="GO" id="GO:0046872">
    <property type="term" value="F:metal ion binding"/>
    <property type="evidence" value="ECO:0007669"/>
    <property type="project" value="UniProtKB-KW"/>
</dbReference>
<dbReference type="OrthoDB" id="205248at2759"/>
<keyword evidence="7" id="KW-0690">Ribosome biogenesis</keyword>
<dbReference type="FunFam" id="3.30.200.20:FF:000148">
    <property type="entry name" value="Serine/threonine-protein kinase RIO1"/>
    <property type="match status" value="1"/>
</dbReference>
<dbReference type="InterPro" id="IPR051272">
    <property type="entry name" value="RIO-type_Ser/Thr_kinase"/>
</dbReference>
<evidence type="ECO:0000256" key="1">
    <source>
        <dbReference type="ARBA" id="ARBA00001946"/>
    </source>
</evidence>
<feature type="coiled-coil region" evidence="22">
    <location>
        <begin position="51"/>
        <end position="78"/>
    </location>
</feature>
<evidence type="ECO:0000256" key="8">
    <source>
        <dbReference type="ARBA" id="ARBA00022527"/>
    </source>
</evidence>
<keyword evidence="13" id="KW-0378">Hydrolase</keyword>
<protein>
    <recommendedName>
        <fullName evidence="5 18">Serine/threonine-protein kinase RIO1</fullName>
        <ecNumber evidence="4 18">2.7.11.1</ecNumber>
    </recommendedName>
</protein>
<comment type="similarity">
    <text evidence="3 18">Belongs to the protein kinase superfamily. RIO-type Ser/Thr kinase family.</text>
</comment>
<evidence type="ECO:0000256" key="4">
    <source>
        <dbReference type="ARBA" id="ARBA00012513"/>
    </source>
</evidence>
<dbReference type="SUPFAM" id="SSF56112">
    <property type="entry name" value="Protein kinase-like (PK-like)"/>
    <property type="match status" value="1"/>
</dbReference>
<keyword evidence="11 18" id="KW-0547">Nucleotide-binding</keyword>
<dbReference type="PIRSF" id="PIRSF038147">
    <property type="entry name" value="Ser/Thr_PK_RIO1"/>
    <property type="match status" value="1"/>
</dbReference>
<feature type="active site" description="4-aspartylphosphate intermediate" evidence="19">
    <location>
        <position position="372"/>
    </location>
</feature>
<evidence type="ECO:0000313" key="26">
    <source>
        <dbReference type="Proteomes" id="UP000070444"/>
    </source>
</evidence>
<evidence type="ECO:0000256" key="3">
    <source>
        <dbReference type="ARBA" id="ARBA00009196"/>
    </source>
</evidence>
<feature type="compositionally biased region" description="Basic and acidic residues" evidence="23">
    <location>
        <begin position="569"/>
        <end position="597"/>
    </location>
</feature>
<reference evidence="25 26" key="1">
    <citation type="journal article" date="2015" name="Genome Biol. Evol.">
        <title>Phylogenomic analyses indicate that early fungi evolved digesting cell walls of algal ancestors of land plants.</title>
        <authorList>
            <person name="Chang Y."/>
            <person name="Wang S."/>
            <person name="Sekimoto S."/>
            <person name="Aerts A.L."/>
            <person name="Choi C."/>
            <person name="Clum A."/>
            <person name="LaButti K.M."/>
            <person name="Lindquist E.A."/>
            <person name="Yee Ngan C."/>
            <person name="Ohm R.A."/>
            <person name="Salamov A.A."/>
            <person name="Grigoriev I.V."/>
            <person name="Spatafora J.W."/>
            <person name="Berbee M.L."/>
        </authorList>
    </citation>
    <scope>NUCLEOTIDE SEQUENCE [LARGE SCALE GENOMIC DNA]</scope>
    <source>
        <strain evidence="25 26">NRRL 28638</strain>
    </source>
</reference>
<keyword evidence="6" id="KW-0963">Cytoplasm</keyword>
<keyword evidence="10" id="KW-0479">Metal-binding</keyword>
<dbReference type="GO" id="GO:0005524">
    <property type="term" value="F:ATP binding"/>
    <property type="evidence" value="ECO:0007669"/>
    <property type="project" value="UniProtKB-KW"/>
</dbReference>
<accession>A0A137PIN0</accession>
<evidence type="ECO:0000256" key="16">
    <source>
        <dbReference type="ARBA" id="ARBA00047899"/>
    </source>
</evidence>
<dbReference type="PROSITE" id="PS50011">
    <property type="entry name" value="PROTEIN_KINASE_DOM"/>
    <property type="match status" value="1"/>
</dbReference>
<evidence type="ECO:0000256" key="17">
    <source>
        <dbReference type="ARBA" id="ARBA00048679"/>
    </source>
</evidence>
<dbReference type="SMART" id="SM00090">
    <property type="entry name" value="RIO"/>
    <property type="match status" value="1"/>
</dbReference>
<dbReference type="Proteomes" id="UP000070444">
    <property type="component" value="Unassembled WGS sequence"/>
</dbReference>
<dbReference type="PANTHER" id="PTHR45723">
    <property type="entry name" value="SERINE/THREONINE-PROTEIN KINASE RIO1"/>
    <property type="match status" value="1"/>
</dbReference>
<dbReference type="GO" id="GO:0016787">
    <property type="term" value="F:hydrolase activity"/>
    <property type="evidence" value="ECO:0007669"/>
    <property type="project" value="UniProtKB-KW"/>
</dbReference>
<dbReference type="InterPro" id="IPR011009">
    <property type="entry name" value="Kinase-like_dom_sf"/>
</dbReference>
<evidence type="ECO:0000256" key="6">
    <source>
        <dbReference type="ARBA" id="ARBA00022490"/>
    </source>
</evidence>
<evidence type="ECO:0000256" key="21">
    <source>
        <dbReference type="PIRSR" id="PIRSR038147-3"/>
    </source>
</evidence>
<dbReference type="Gene3D" id="3.30.200.20">
    <property type="entry name" value="Phosphorylase Kinase, domain 1"/>
    <property type="match status" value="1"/>
</dbReference>
<feature type="binding site" evidence="20">
    <location>
        <position position="310"/>
    </location>
    <ligand>
        <name>ATP</name>
        <dbReference type="ChEBI" id="CHEBI:30616"/>
    </ligand>
</feature>
<dbReference type="STRING" id="796925.A0A137PIN0"/>
<proteinExistence type="inferred from homology"/>
<evidence type="ECO:0000256" key="10">
    <source>
        <dbReference type="ARBA" id="ARBA00022723"/>
    </source>
</evidence>
<keyword evidence="15" id="KW-0460">Magnesium</keyword>
<name>A0A137PIN0_CONC2</name>
<evidence type="ECO:0000256" key="5">
    <source>
        <dbReference type="ARBA" id="ARBA00016038"/>
    </source>
</evidence>
<gene>
    <name evidence="25" type="ORF">CONCODRAFT_2162</name>
</gene>
<evidence type="ECO:0000256" key="9">
    <source>
        <dbReference type="ARBA" id="ARBA00022679"/>
    </source>
</evidence>
<keyword evidence="8 18" id="KW-0723">Serine/threonine-protein kinase</keyword>
<dbReference type="InterPro" id="IPR017407">
    <property type="entry name" value="Ser/Thr_kinase_Rio1"/>
</dbReference>
<evidence type="ECO:0000256" key="23">
    <source>
        <dbReference type="SAM" id="MobiDB-lite"/>
    </source>
</evidence>
<evidence type="ECO:0000256" key="22">
    <source>
        <dbReference type="SAM" id="Coils"/>
    </source>
</evidence>
<dbReference type="InterPro" id="IPR018935">
    <property type="entry name" value="RIO_kinase_CS"/>
</dbReference>
<dbReference type="GO" id="GO:0106310">
    <property type="term" value="F:protein serine kinase activity"/>
    <property type="evidence" value="ECO:0007669"/>
    <property type="project" value="RHEA"/>
</dbReference>
<feature type="domain" description="Protein kinase" evidence="24">
    <location>
        <begin position="210"/>
        <end position="513"/>
    </location>
</feature>
<feature type="region of interest" description="Disordered" evidence="23">
    <location>
        <begin position="513"/>
        <end position="613"/>
    </location>
</feature>
<evidence type="ECO:0000256" key="2">
    <source>
        <dbReference type="ARBA" id="ARBA00004496"/>
    </source>
</evidence>
<feature type="binding site" evidence="20">
    <location>
        <position position="238"/>
    </location>
    <ligand>
        <name>ATP</name>
        <dbReference type="ChEBI" id="CHEBI:30616"/>
    </ligand>
</feature>
<feature type="binding site" evidence="21">
    <location>
        <position position="360"/>
    </location>
    <ligand>
        <name>Mg(2+)</name>
        <dbReference type="ChEBI" id="CHEBI:18420"/>
    </ligand>
</feature>
<feature type="compositionally biased region" description="Polar residues" evidence="23">
    <location>
        <begin position="1"/>
        <end position="37"/>
    </location>
</feature>
<dbReference type="EC" id="2.7.11.1" evidence="4 18"/>
<evidence type="ECO:0000256" key="13">
    <source>
        <dbReference type="ARBA" id="ARBA00022801"/>
    </source>
</evidence>
<dbReference type="InterPro" id="IPR018934">
    <property type="entry name" value="RIO_dom"/>
</dbReference>
<dbReference type="OMA" id="HPMSLDF"/>
<evidence type="ECO:0000256" key="18">
    <source>
        <dbReference type="PIRNR" id="PIRNR038147"/>
    </source>
</evidence>
<dbReference type="CDD" id="cd05147">
    <property type="entry name" value="RIO1_euk"/>
    <property type="match status" value="1"/>
</dbReference>
<evidence type="ECO:0000259" key="24">
    <source>
        <dbReference type="PROSITE" id="PS50011"/>
    </source>
</evidence>
<dbReference type="GO" id="GO:0004674">
    <property type="term" value="F:protein serine/threonine kinase activity"/>
    <property type="evidence" value="ECO:0007669"/>
    <property type="project" value="UniProtKB-KW"/>
</dbReference>
<organism evidence="25 26">
    <name type="scientific">Conidiobolus coronatus (strain ATCC 28846 / CBS 209.66 / NRRL 28638)</name>
    <name type="common">Delacroixia coronata</name>
    <dbReference type="NCBI Taxonomy" id="796925"/>
    <lineage>
        <taxon>Eukaryota</taxon>
        <taxon>Fungi</taxon>
        <taxon>Fungi incertae sedis</taxon>
        <taxon>Zoopagomycota</taxon>
        <taxon>Entomophthoromycotina</taxon>
        <taxon>Entomophthoromycetes</taxon>
        <taxon>Entomophthorales</taxon>
        <taxon>Ancylistaceae</taxon>
        <taxon>Conidiobolus</taxon>
    </lineage>
</organism>
<feature type="region of interest" description="Disordered" evidence="23">
    <location>
        <begin position="99"/>
        <end position="136"/>
    </location>
</feature>
<keyword evidence="14 18" id="KW-0067">ATP-binding</keyword>
<feature type="compositionally biased region" description="Basic residues" evidence="23">
    <location>
        <begin position="598"/>
        <end position="613"/>
    </location>
</feature>
<keyword evidence="12 18" id="KW-0418">Kinase</keyword>
<feature type="binding site" evidence="21">
    <location>
        <position position="372"/>
    </location>
    <ligand>
        <name>Mg(2+)</name>
        <dbReference type="ChEBI" id="CHEBI:18420"/>
    </ligand>
</feature>
<evidence type="ECO:0000256" key="14">
    <source>
        <dbReference type="ARBA" id="ARBA00022840"/>
    </source>
</evidence>
<feature type="compositionally biased region" description="Acidic residues" evidence="23">
    <location>
        <begin position="38"/>
        <end position="51"/>
    </location>
</feature>
<keyword evidence="9 18" id="KW-0808">Transferase</keyword>
<feature type="compositionally biased region" description="Low complexity" evidence="23">
    <location>
        <begin position="113"/>
        <end position="133"/>
    </location>
</feature>
<evidence type="ECO:0000256" key="12">
    <source>
        <dbReference type="ARBA" id="ARBA00022777"/>
    </source>
</evidence>
<dbReference type="GO" id="GO:0005737">
    <property type="term" value="C:cytoplasm"/>
    <property type="evidence" value="ECO:0007669"/>
    <property type="project" value="UniProtKB-SubCell"/>
</dbReference>
<comment type="catalytic activity">
    <reaction evidence="17 18">
        <text>L-seryl-[protein] + ATP = O-phospho-L-seryl-[protein] + ADP + H(+)</text>
        <dbReference type="Rhea" id="RHEA:17989"/>
        <dbReference type="Rhea" id="RHEA-COMP:9863"/>
        <dbReference type="Rhea" id="RHEA-COMP:11604"/>
        <dbReference type="ChEBI" id="CHEBI:15378"/>
        <dbReference type="ChEBI" id="CHEBI:29999"/>
        <dbReference type="ChEBI" id="CHEBI:30616"/>
        <dbReference type="ChEBI" id="CHEBI:83421"/>
        <dbReference type="ChEBI" id="CHEBI:456216"/>
        <dbReference type="EC" id="2.7.11.1"/>
    </reaction>
</comment>
<comment type="catalytic activity">
    <reaction evidence="16 18">
        <text>L-threonyl-[protein] + ATP = O-phospho-L-threonyl-[protein] + ADP + H(+)</text>
        <dbReference type="Rhea" id="RHEA:46608"/>
        <dbReference type="Rhea" id="RHEA-COMP:11060"/>
        <dbReference type="Rhea" id="RHEA-COMP:11605"/>
        <dbReference type="ChEBI" id="CHEBI:15378"/>
        <dbReference type="ChEBI" id="CHEBI:30013"/>
        <dbReference type="ChEBI" id="CHEBI:30616"/>
        <dbReference type="ChEBI" id="CHEBI:61977"/>
        <dbReference type="ChEBI" id="CHEBI:456216"/>
        <dbReference type="EC" id="2.7.11.1"/>
    </reaction>
</comment>